<dbReference type="AlphaFoldDB" id="A0A414FVP5"/>
<protein>
    <submittedName>
        <fullName evidence="4">HTH domain-containing protein</fullName>
    </submittedName>
</protein>
<dbReference type="PANTHER" id="PTHR30185">
    <property type="entry name" value="CRYPTIC BETA-GLUCOSIDE BGL OPERON ANTITERMINATOR"/>
    <property type="match status" value="1"/>
</dbReference>
<sequence>MSINRRQANLLKTLVSTTSYLPTATLAGELSCSERTVRNDIAAINAFLEQNGLAARTASKRGTGIQLNPSPAERERILGLVKERALALDPALDRFYRGILLLICDYNGDYTVESLARAILTNKQQAQEDIRAWNDMLYPYGARIERGHRLTVVGPEEHIRFFVTHSLFELAPTAMKRRVEPQLFGEDRQFLFDEIEAVERTLDCPFTDNARHELAIYLQVMTLRIRKGKSVPARATAIPPAFAAMLGRIEKHYGITLGSGEKAVVIELFSVAARRWTPDFQDTYTPDRESAHLADDLFRALADRYGARPASHLRKPLAMLFEAGITHRKLDRAIALPPEISWTVRFENMTLFMRLAQLMRDTPSLSSVDLYETDLTRIAMLLLDFMDGIAVSDTWRAGLVVNCGVEQVLFARDRIERFLPFIRIARVIPESEEAGGSTALDGLDFLISFDPIETALPVAVISSAITELDRRHINDTILTIAQHRAQGDRPVDDDLPARELPQMEGESLRDALRRALTKENLWAGTVEEFHKIFEMCSFTCGSTLILTYFSHEAGRTGSALFSIDAQIPFRRTRLTHAAVLAVSTSDERALGALSQTFRRKLATAGLAPAEL</sequence>
<dbReference type="PANTHER" id="PTHR30185:SF18">
    <property type="entry name" value="TRANSCRIPTIONAL REGULATOR MTLR"/>
    <property type="match status" value="1"/>
</dbReference>
<name>A0A414FVP5_9ACTN</name>
<keyword evidence="2" id="KW-0804">Transcription</keyword>
<evidence type="ECO:0000259" key="3">
    <source>
        <dbReference type="Pfam" id="PF08279"/>
    </source>
</evidence>
<dbReference type="Gene3D" id="1.10.10.10">
    <property type="entry name" value="Winged helix-like DNA-binding domain superfamily/Winged helix DNA-binding domain"/>
    <property type="match status" value="1"/>
</dbReference>
<accession>A0A414FVP5</accession>
<feature type="domain" description="Helix-turn-helix type 11" evidence="3">
    <location>
        <begin position="6"/>
        <end position="64"/>
    </location>
</feature>
<dbReference type="Pfam" id="PF08279">
    <property type="entry name" value="HTH_11"/>
    <property type="match status" value="1"/>
</dbReference>
<evidence type="ECO:0000256" key="1">
    <source>
        <dbReference type="ARBA" id="ARBA00023015"/>
    </source>
</evidence>
<gene>
    <name evidence="4" type="ORF">DW787_06215</name>
</gene>
<dbReference type="EMBL" id="QSJI01000005">
    <property type="protein sequence ID" value="RHD55296.1"/>
    <property type="molecule type" value="Genomic_DNA"/>
</dbReference>
<proteinExistence type="predicted"/>
<dbReference type="Proteomes" id="UP000286050">
    <property type="component" value="Unassembled WGS sequence"/>
</dbReference>
<evidence type="ECO:0000256" key="2">
    <source>
        <dbReference type="ARBA" id="ARBA00023163"/>
    </source>
</evidence>
<dbReference type="InterPro" id="IPR036388">
    <property type="entry name" value="WH-like_DNA-bd_sf"/>
</dbReference>
<dbReference type="InterPro" id="IPR013196">
    <property type="entry name" value="HTH_11"/>
</dbReference>
<evidence type="ECO:0000313" key="4">
    <source>
        <dbReference type="EMBL" id="RHD55296.1"/>
    </source>
</evidence>
<reference evidence="4 5" key="1">
    <citation type="submission" date="2018-08" db="EMBL/GenBank/DDBJ databases">
        <title>A genome reference for cultivated species of the human gut microbiota.</title>
        <authorList>
            <person name="Zou Y."/>
            <person name="Xue W."/>
            <person name="Luo G."/>
        </authorList>
    </citation>
    <scope>NUCLEOTIDE SEQUENCE [LARGE SCALE GENOMIC DNA]</scope>
    <source>
        <strain evidence="4 5">AM30-5LB</strain>
    </source>
</reference>
<keyword evidence="1" id="KW-0805">Transcription regulation</keyword>
<dbReference type="RefSeq" id="WP_118272104.1">
    <property type="nucleotide sequence ID" value="NZ_QSJI01000005.1"/>
</dbReference>
<organism evidence="4 5">
    <name type="scientific">Collinsella intestinalis</name>
    <dbReference type="NCBI Taxonomy" id="147207"/>
    <lineage>
        <taxon>Bacteria</taxon>
        <taxon>Bacillati</taxon>
        <taxon>Actinomycetota</taxon>
        <taxon>Coriobacteriia</taxon>
        <taxon>Coriobacteriales</taxon>
        <taxon>Coriobacteriaceae</taxon>
        <taxon>Collinsella</taxon>
    </lineage>
</organism>
<comment type="caution">
    <text evidence="4">The sequence shown here is derived from an EMBL/GenBank/DDBJ whole genome shotgun (WGS) entry which is preliminary data.</text>
</comment>
<dbReference type="InterPro" id="IPR050661">
    <property type="entry name" value="BglG_antiterminators"/>
</dbReference>
<evidence type="ECO:0000313" key="5">
    <source>
        <dbReference type="Proteomes" id="UP000286050"/>
    </source>
</evidence>